<keyword evidence="3" id="KW-1185">Reference proteome</keyword>
<dbReference type="EMBL" id="JADNYJ010000303">
    <property type="protein sequence ID" value="KAF8871497.1"/>
    <property type="molecule type" value="Genomic_DNA"/>
</dbReference>
<organism evidence="2 3">
    <name type="scientific">Gymnopilus junonius</name>
    <name type="common">Spectacular rustgill mushroom</name>
    <name type="synonym">Gymnopilus spectabilis subsp. junonius</name>
    <dbReference type="NCBI Taxonomy" id="109634"/>
    <lineage>
        <taxon>Eukaryota</taxon>
        <taxon>Fungi</taxon>
        <taxon>Dikarya</taxon>
        <taxon>Basidiomycota</taxon>
        <taxon>Agaricomycotina</taxon>
        <taxon>Agaricomycetes</taxon>
        <taxon>Agaricomycetidae</taxon>
        <taxon>Agaricales</taxon>
        <taxon>Agaricineae</taxon>
        <taxon>Hymenogastraceae</taxon>
        <taxon>Gymnopilus</taxon>
    </lineage>
</organism>
<name>A0A9P5N7A6_GYMJU</name>
<feature type="region of interest" description="Disordered" evidence="1">
    <location>
        <begin position="30"/>
        <end position="80"/>
    </location>
</feature>
<feature type="compositionally biased region" description="Basic and acidic residues" evidence="1">
    <location>
        <begin position="32"/>
        <end position="43"/>
    </location>
</feature>
<protein>
    <submittedName>
        <fullName evidence="2">Uncharacterized protein</fullName>
    </submittedName>
</protein>
<proteinExistence type="predicted"/>
<feature type="compositionally biased region" description="Low complexity" evidence="1">
    <location>
        <begin position="109"/>
        <end position="123"/>
    </location>
</feature>
<comment type="caution">
    <text evidence="2">The sequence shown here is derived from an EMBL/GenBank/DDBJ whole genome shotgun (WGS) entry which is preliminary data.</text>
</comment>
<sequence length="218" mass="23239">MSAAYVDQSVHISRALSSFSFMYLVVRSSPSKKCDRVARESSSRLKSSRVQPRRPRRSEAPASEKRVHKPSQRAKDAAANEGFILVESDVAVTPCKAKPQPPSRETPSHKSGSASSKSLSSSKTDTHDAIATEDNMSVESDLPRSSVVHLHGSKPSSAKRGRVEVPSDSDSSDSLPLGILPIKNKSTSGRSTNNSVSSGHASSGVPRHAAEPIALRLS</sequence>
<gene>
    <name evidence="2" type="ORF">CPB84DRAFT_1753975</name>
</gene>
<accession>A0A9P5N7A6</accession>
<dbReference type="AlphaFoldDB" id="A0A9P5N7A6"/>
<reference evidence="2" key="1">
    <citation type="submission" date="2020-11" db="EMBL/GenBank/DDBJ databases">
        <authorList>
            <consortium name="DOE Joint Genome Institute"/>
            <person name="Ahrendt S."/>
            <person name="Riley R."/>
            <person name="Andreopoulos W."/>
            <person name="LaButti K."/>
            <person name="Pangilinan J."/>
            <person name="Ruiz-duenas F.J."/>
            <person name="Barrasa J.M."/>
            <person name="Sanchez-Garcia M."/>
            <person name="Camarero S."/>
            <person name="Miyauchi S."/>
            <person name="Serrano A."/>
            <person name="Linde D."/>
            <person name="Babiker R."/>
            <person name="Drula E."/>
            <person name="Ayuso-Fernandez I."/>
            <person name="Pacheco R."/>
            <person name="Padilla G."/>
            <person name="Ferreira P."/>
            <person name="Barriuso J."/>
            <person name="Kellner H."/>
            <person name="Castanera R."/>
            <person name="Alfaro M."/>
            <person name="Ramirez L."/>
            <person name="Pisabarro A.G."/>
            <person name="Kuo A."/>
            <person name="Tritt A."/>
            <person name="Lipzen A."/>
            <person name="He G."/>
            <person name="Yan M."/>
            <person name="Ng V."/>
            <person name="Cullen D."/>
            <person name="Martin F."/>
            <person name="Rosso M.-N."/>
            <person name="Henrissat B."/>
            <person name="Hibbett D."/>
            <person name="Martinez A.T."/>
            <person name="Grigoriev I.V."/>
        </authorList>
    </citation>
    <scope>NUCLEOTIDE SEQUENCE</scope>
    <source>
        <strain evidence="2">AH 44721</strain>
    </source>
</reference>
<dbReference type="Proteomes" id="UP000724874">
    <property type="component" value="Unassembled WGS sequence"/>
</dbReference>
<evidence type="ECO:0000313" key="2">
    <source>
        <dbReference type="EMBL" id="KAF8871497.1"/>
    </source>
</evidence>
<feature type="compositionally biased region" description="Polar residues" evidence="1">
    <location>
        <begin position="184"/>
        <end position="201"/>
    </location>
</feature>
<feature type="region of interest" description="Disordered" evidence="1">
    <location>
        <begin position="94"/>
        <end position="218"/>
    </location>
</feature>
<evidence type="ECO:0000313" key="3">
    <source>
        <dbReference type="Proteomes" id="UP000724874"/>
    </source>
</evidence>
<evidence type="ECO:0000256" key="1">
    <source>
        <dbReference type="SAM" id="MobiDB-lite"/>
    </source>
</evidence>